<dbReference type="Proteomes" id="UP000487757">
    <property type="component" value="Unassembled WGS sequence"/>
</dbReference>
<evidence type="ECO:0000256" key="3">
    <source>
        <dbReference type="ARBA" id="ARBA00022692"/>
    </source>
</evidence>
<evidence type="ECO:0000256" key="4">
    <source>
        <dbReference type="ARBA" id="ARBA00022989"/>
    </source>
</evidence>
<keyword evidence="2" id="KW-1003">Cell membrane</keyword>
<comment type="caution">
    <text evidence="7">The sequence shown here is derived from an EMBL/GenBank/DDBJ whole genome shotgun (WGS) entry which is preliminary data.</text>
</comment>
<protein>
    <submittedName>
        <fullName evidence="7">Oligosaccharide flippase family protein</fullName>
    </submittedName>
</protein>
<name>A0A7K0FZU3_9SPHI</name>
<comment type="subcellular location">
    <subcellularLocation>
        <location evidence="1">Cell membrane</location>
        <topology evidence="1">Multi-pass membrane protein</topology>
    </subcellularLocation>
</comment>
<dbReference type="EMBL" id="WKKH01000015">
    <property type="protein sequence ID" value="MRX76700.1"/>
    <property type="molecule type" value="Genomic_DNA"/>
</dbReference>
<feature type="transmembrane region" description="Helical" evidence="6">
    <location>
        <begin position="318"/>
        <end position="343"/>
    </location>
</feature>
<evidence type="ECO:0000313" key="7">
    <source>
        <dbReference type="EMBL" id="MRX76700.1"/>
    </source>
</evidence>
<feature type="transmembrane region" description="Helical" evidence="6">
    <location>
        <begin position="114"/>
        <end position="134"/>
    </location>
</feature>
<dbReference type="InterPro" id="IPR002797">
    <property type="entry name" value="Polysacc_synth"/>
</dbReference>
<evidence type="ECO:0000256" key="5">
    <source>
        <dbReference type="ARBA" id="ARBA00023136"/>
    </source>
</evidence>
<feature type="transmembrane region" description="Helical" evidence="6">
    <location>
        <begin position="437"/>
        <end position="454"/>
    </location>
</feature>
<feature type="transmembrane region" description="Helical" evidence="6">
    <location>
        <begin position="355"/>
        <end position="377"/>
    </location>
</feature>
<dbReference type="RefSeq" id="WP_154280933.1">
    <property type="nucleotide sequence ID" value="NZ_JBHUJQ010000001.1"/>
</dbReference>
<evidence type="ECO:0000256" key="2">
    <source>
        <dbReference type="ARBA" id="ARBA00022475"/>
    </source>
</evidence>
<dbReference type="InterPro" id="IPR050833">
    <property type="entry name" value="Poly_Biosynth_Transport"/>
</dbReference>
<sequence>MSGLKKNIAFNTLLSISQILFPLVTFPYASRILGPAGMGAVNFADNFITYFLIFSALGIPLYGVREIAKVKNDTIALGRVFSALIFIHLITSVISIVILLVISLSTEKLSANFQLYQIGMAILLGNVFIAEWFFQGVEKFKYIAIRTVSIRLFTILLLFALVHSIADRNTYYALNLVATLLAAATNMYSVSKMVKISFKNLELKHHLKPLFIIFSNSIITTIYLVFDTIILGFLTGDVQVGYYAAAMRISKISLAVIGVLSAVLLPRLTIAFKEKNWSEAKLLLNKSINFVVFLSIPIAIGTYCLSEEIIRLFAGQQYLPAVSALQILCFIVVFVGMAQVFAHQILLPLHQERKILYASLFGVVVSLGLNFLLIPVYKQNGAAISSLATEFSVTLLLFYFSLKLFKVKFPFLETLQALLTSALFFLIKMLVLKISTLPVVVVMITVPLSGLVYLSMQVFVWKNKNVVEILSGFGPLKFLQKI</sequence>
<keyword evidence="3 6" id="KW-0812">Transmembrane</keyword>
<dbReference type="OrthoDB" id="9815702at2"/>
<feature type="transmembrane region" description="Helical" evidence="6">
    <location>
        <begin position="240"/>
        <end position="266"/>
    </location>
</feature>
<evidence type="ECO:0000256" key="1">
    <source>
        <dbReference type="ARBA" id="ARBA00004651"/>
    </source>
</evidence>
<keyword evidence="5 6" id="KW-0472">Membrane</keyword>
<dbReference type="AlphaFoldDB" id="A0A7K0FZU3"/>
<evidence type="ECO:0000256" key="6">
    <source>
        <dbReference type="SAM" id="Phobius"/>
    </source>
</evidence>
<keyword evidence="4 6" id="KW-1133">Transmembrane helix</keyword>
<feature type="transmembrane region" description="Helical" evidence="6">
    <location>
        <begin position="47"/>
        <end position="64"/>
    </location>
</feature>
<feature type="transmembrane region" description="Helical" evidence="6">
    <location>
        <begin position="414"/>
        <end position="431"/>
    </location>
</feature>
<feature type="transmembrane region" description="Helical" evidence="6">
    <location>
        <begin position="287"/>
        <end position="306"/>
    </location>
</feature>
<dbReference type="Pfam" id="PF01943">
    <property type="entry name" value="Polysacc_synt"/>
    <property type="match status" value="1"/>
</dbReference>
<organism evidence="7 8">
    <name type="scientific">Pedobacter petrophilus</name>
    <dbReference type="NCBI Taxonomy" id="1908241"/>
    <lineage>
        <taxon>Bacteria</taxon>
        <taxon>Pseudomonadati</taxon>
        <taxon>Bacteroidota</taxon>
        <taxon>Sphingobacteriia</taxon>
        <taxon>Sphingobacteriales</taxon>
        <taxon>Sphingobacteriaceae</taxon>
        <taxon>Pedobacter</taxon>
    </lineage>
</organism>
<feature type="transmembrane region" description="Helical" evidence="6">
    <location>
        <begin position="143"/>
        <end position="166"/>
    </location>
</feature>
<dbReference type="CDD" id="cd13128">
    <property type="entry name" value="MATE_Wzx_like"/>
    <property type="match status" value="1"/>
</dbReference>
<feature type="transmembrane region" description="Helical" evidence="6">
    <location>
        <begin position="210"/>
        <end position="234"/>
    </location>
</feature>
<keyword evidence="8" id="KW-1185">Reference proteome</keyword>
<gene>
    <name evidence="7" type="ORF">GJU39_11435</name>
</gene>
<dbReference type="PANTHER" id="PTHR30250:SF11">
    <property type="entry name" value="O-ANTIGEN TRANSPORTER-RELATED"/>
    <property type="match status" value="1"/>
</dbReference>
<dbReference type="GO" id="GO:0005886">
    <property type="term" value="C:plasma membrane"/>
    <property type="evidence" value="ECO:0007669"/>
    <property type="project" value="UniProtKB-SubCell"/>
</dbReference>
<feature type="transmembrane region" description="Helical" evidence="6">
    <location>
        <begin position="172"/>
        <end position="190"/>
    </location>
</feature>
<evidence type="ECO:0000313" key="8">
    <source>
        <dbReference type="Proteomes" id="UP000487757"/>
    </source>
</evidence>
<dbReference type="PANTHER" id="PTHR30250">
    <property type="entry name" value="PST FAMILY PREDICTED COLANIC ACID TRANSPORTER"/>
    <property type="match status" value="1"/>
</dbReference>
<accession>A0A7K0FZU3</accession>
<feature type="transmembrane region" description="Helical" evidence="6">
    <location>
        <begin position="76"/>
        <end position="102"/>
    </location>
</feature>
<proteinExistence type="predicted"/>
<reference evidence="7 8" key="1">
    <citation type="submission" date="2019-11" db="EMBL/GenBank/DDBJ databases">
        <title>Pedobacter petrophilus genome.</title>
        <authorList>
            <person name="Feldbauer M.J."/>
            <person name="Newman J.D."/>
        </authorList>
    </citation>
    <scope>NUCLEOTIDE SEQUENCE [LARGE SCALE GENOMIC DNA]</scope>
    <source>
        <strain evidence="7 8">LMG 29686</strain>
    </source>
</reference>
<feature type="transmembrane region" description="Helical" evidence="6">
    <location>
        <begin position="7"/>
        <end position="27"/>
    </location>
</feature>